<organism evidence="2 3">
    <name type="scientific">Corynebacterium terpenotabidum Y-11</name>
    <dbReference type="NCBI Taxonomy" id="1200352"/>
    <lineage>
        <taxon>Bacteria</taxon>
        <taxon>Bacillati</taxon>
        <taxon>Actinomycetota</taxon>
        <taxon>Actinomycetes</taxon>
        <taxon>Mycobacteriales</taxon>
        <taxon>Corynebacteriaceae</taxon>
        <taxon>Corynebacterium</taxon>
    </lineage>
</organism>
<dbReference type="HOGENOM" id="CLU_3024454_0_0_11"/>
<gene>
    <name evidence="2" type="ORF">A606_07690</name>
</gene>
<reference evidence="2 3" key="1">
    <citation type="submission" date="2012-06" db="EMBL/GenBank/DDBJ databases">
        <title>Complete genome sequence of Corynebacterium terpenotabidum Y-11 (=DSM 44721).</title>
        <authorList>
            <person name="Ruckert C."/>
            <person name="Albersmeier A."/>
            <person name="Al-Dilaimi A."/>
            <person name="Szczepanowski R."/>
            <person name="Kalinowski J."/>
        </authorList>
    </citation>
    <scope>NUCLEOTIDE SEQUENCE [LARGE SCALE GENOMIC DNA]</scope>
    <source>
        <strain evidence="2 3">Y-11</strain>
    </source>
</reference>
<feature type="transmembrane region" description="Helical" evidence="1">
    <location>
        <begin position="21"/>
        <end position="46"/>
    </location>
</feature>
<dbReference type="EMBL" id="CP003696">
    <property type="protein sequence ID" value="AGP31185.1"/>
    <property type="molecule type" value="Genomic_DNA"/>
</dbReference>
<sequence>MMPIDHLPPQLRTRAERLRAFLITDVALLIILGGECIVRGASYLSLPPPGHPSER</sequence>
<dbReference type="AlphaFoldDB" id="S4XHM8"/>
<name>S4XHM8_9CORY</name>
<evidence type="ECO:0000256" key="1">
    <source>
        <dbReference type="SAM" id="Phobius"/>
    </source>
</evidence>
<keyword evidence="1" id="KW-0472">Membrane</keyword>
<evidence type="ECO:0000313" key="2">
    <source>
        <dbReference type="EMBL" id="AGP31185.1"/>
    </source>
</evidence>
<dbReference type="Proteomes" id="UP000014809">
    <property type="component" value="Chromosome"/>
</dbReference>
<keyword evidence="1" id="KW-1133">Transmembrane helix</keyword>
<keyword evidence="3" id="KW-1185">Reference proteome</keyword>
<accession>S4XHM8</accession>
<evidence type="ECO:0000313" key="3">
    <source>
        <dbReference type="Proteomes" id="UP000014809"/>
    </source>
</evidence>
<keyword evidence="1" id="KW-0812">Transmembrane</keyword>
<protein>
    <submittedName>
        <fullName evidence="2">Uncharacterized protein</fullName>
    </submittedName>
</protein>
<proteinExistence type="predicted"/>
<dbReference type="KEGG" id="cter:A606_07690"/>